<dbReference type="PANTHER" id="PTHR33710">
    <property type="entry name" value="BNAC02G09200D PROTEIN"/>
    <property type="match status" value="1"/>
</dbReference>
<dbReference type="PANTHER" id="PTHR33710:SF71">
    <property type="entry name" value="ENDONUCLEASE_EXONUCLEASE_PHOSPHATASE DOMAIN-CONTAINING PROTEIN"/>
    <property type="match status" value="1"/>
</dbReference>
<name>A0AAW0LBS3_QUESU</name>
<protein>
    <recommendedName>
        <fullName evidence="3">Endonuclease/exonuclease/phosphatase</fullName>
    </recommendedName>
</protein>
<dbReference type="InterPro" id="IPR036691">
    <property type="entry name" value="Endo/exonu/phosph_ase_sf"/>
</dbReference>
<dbReference type="Proteomes" id="UP000237347">
    <property type="component" value="Unassembled WGS sequence"/>
</dbReference>
<dbReference type="Gene3D" id="3.60.10.10">
    <property type="entry name" value="Endonuclease/exonuclease/phosphatase"/>
    <property type="match status" value="1"/>
</dbReference>
<gene>
    <name evidence="1" type="ORF">CFP56_004662</name>
</gene>
<dbReference type="EMBL" id="PKMF04000125">
    <property type="protein sequence ID" value="KAK7848650.1"/>
    <property type="molecule type" value="Genomic_DNA"/>
</dbReference>
<proteinExistence type="predicted"/>
<evidence type="ECO:0000313" key="1">
    <source>
        <dbReference type="EMBL" id="KAK7848650.1"/>
    </source>
</evidence>
<keyword evidence="2" id="KW-1185">Reference proteome</keyword>
<reference evidence="1 2" key="1">
    <citation type="journal article" date="2018" name="Sci. Data">
        <title>The draft genome sequence of cork oak.</title>
        <authorList>
            <person name="Ramos A.M."/>
            <person name="Usie A."/>
            <person name="Barbosa P."/>
            <person name="Barros P.M."/>
            <person name="Capote T."/>
            <person name="Chaves I."/>
            <person name="Simoes F."/>
            <person name="Abreu I."/>
            <person name="Carrasquinho I."/>
            <person name="Faro C."/>
            <person name="Guimaraes J.B."/>
            <person name="Mendonca D."/>
            <person name="Nobrega F."/>
            <person name="Rodrigues L."/>
            <person name="Saibo N.J.M."/>
            <person name="Varela M.C."/>
            <person name="Egas C."/>
            <person name="Matos J."/>
            <person name="Miguel C.M."/>
            <person name="Oliveira M.M."/>
            <person name="Ricardo C.P."/>
            <person name="Goncalves S."/>
        </authorList>
    </citation>
    <scope>NUCLEOTIDE SEQUENCE [LARGE SCALE GENOMIC DNA]</scope>
    <source>
        <strain evidence="2">cv. HL8</strain>
    </source>
</reference>
<evidence type="ECO:0000313" key="2">
    <source>
        <dbReference type="Proteomes" id="UP000237347"/>
    </source>
</evidence>
<comment type="caution">
    <text evidence="1">The sequence shown here is derived from an EMBL/GenBank/DDBJ whole genome shotgun (WGS) entry which is preliminary data.</text>
</comment>
<organism evidence="1 2">
    <name type="scientific">Quercus suber</name>
    <name type="common">Cork oak</name>
    <dbReference type="NCBI Taxonomy" id="58331"/>
    <lineage>
        <taxon>Eukaryota</taxon>
        <taxon>Viridiplantae</taxon>
        <taxon>Streptophyta</taxon>
        <taxon>Embryophyta</taxon>
        <taxon>Tracheophyta</taxon>
        <taxon>Spermatophyta</taxon>
        <taxon>Magnoliopsida</taxon>
        <taxon>eudicotyledons</taxon>
        <taxon>Gunneridae</taxon>
        <taxon>Pentapetalae</taxon>
        <taxon>rosids</taxon>
        <taxon>fabids</taxon>
        <taxon>Fagales</taxon>
        <taxon>Fagaceae</taxon>
        <taxon>Quercus</taxon>
    </lineage>
</organism>
<evidence type="ECO:0008006" key="3">
    <source>
        <dbReference type="Google" id="ProtNLM"/>
    </source>
</evidence>
<accession>A0AAW0LBS3</accession>
<sequence length="133" mass="15779">MWLADRGCSDTVIRAWEIQQEGTPMFKGRGRGLALLWKLEVTCDFVDLGFTGPEFTWHSRRYGHLIWERLDRGVANYDWLAKFPAALVRHLHCFSSDHHPIKLVFDPSSESQRWFQRPFHFEEMWLADRGCRL</sequence>
<dbReference type="AlphaFoldDB" id="A0AAW0LBS3"/>
<dbReference type="SUPFAM" id="SSF56219">
    <property type="entry name" value="DNase I-like"/>
    <property type="match status" value="1"/>
</dbReference>